<keyword evidence="2 5" id="KW-0812">Transmembrane</keyword>
<protein>
    <recommendedName>
        <fullName evidence="5">Transport permease protein</fullName>
    </recommendedName>
</protein>
<dbReference type="GO" id="GO:0140359">
    <property type="term" value="F:ABC-type transporter activity"/>
    <property type="evidence" value="ECO:0007669"/>
    <property type="project" value="InterPro"/>
</dbReference>
<dbReference type="PRINTS" id="PR00164">
    <property type="entry name" value="ABC2TRNSPORT"/>
</dbReference>
<evidence type="ECO:0000256" key="4">
    <source>
        <dbReference type="ARBA" id="ARBA00023136"/>
    </source>
</evidence>
<keyword evidence="4 5" id="KW-0472">Membrane</keyword>
<dbReference type="InterPro" id="IPR052522">
    <property type="entry name" value="ABC-2_transport_permease"/>
</dbReference>
<dbReference type="InterPro" id="IPR000412">
    <property type="entry name" value="ABC_2_transport"/>
</dbReference>
<comment type="caution">
    <text evidence="7">The sequence shown here is derived from an EMBL/GenBank/DDBJ whole genome shotgun (WGS) entry which is preliminary data.</text>
</comment>
<name>A0A2W7NX39_9RHOB</name>
<evidence type="ECO:0000256" key="5">
    <source>
        <dbReference type="RuleBase" id="RU361157"/>
    </source>
</evidence>
<evidence type="ECO:0000313" key="7">
    <source>
        <dbReference type="EMBL" id="PZX15802.1"/>
    </source>
</evidence>
<dbReference type="GO" id="GO:0043190">
    <property type="term" value="C:ATP-binding cassette (ABC) transporter complex"/>
    <property type="evidence" value="ECO:0007669"/>
    <property type="project" value="InterPro"/>
</dbReference>
<dbReference type="Proteomes" id="UP000248916">
    <property type="component" value="Unassembled WGS sequence"/>
</dbReference>
<keyword evidence="8" id="KW-1185">Reference proteome</keyword>
<dbReference type="Pfam" id="PF01061">
    <property type="entry name" value="ABC2_membrane"/>
    <property type="match status" value="1"/>
</dbReference>
<feature type="transmembrane region" description="Helical" evidence="5">
    <location>
        <begin position="72"/>
        <end position="96"/>
    </location>
</feature>
<evidence type="ECO:0000256" key="1">
    <source>
        <dbReference type="ARBA" id="ARBA00004141"/>
    </source>
</evidence>
<evidence type="ECO:0000256" key="2">
    <source>
        <dbReference type="ARBA" id="ARBA00022692"/>
    </source>
</evidence>
<dbReference type="RefSeq" id="WP_234822591.1">
    <property type="nucleotide sequence ID" value="NZ_QKZL01000009.1"/>
</dbReference>
<accession>A0A2W7NX39</accession>
<dbReference type="InterPro" id="IPR047817">
    <property type="entry name" value="ABC2_TM_bact-type"/>
</dbReference>
<evidence type="ECO:0000259" key="6">
    <source>
        <dbReference type="PROSITE" id="PS51012"/>
    </source>
</evidence>
<dbReference type="EMBL" id="QKZL01000009">
    <property type="protein sequence ID" value="PZX15802.1"/>
    <property type="molecule type" value="Genomic_DNA"/>
</dbReference>
<dbReference type="AlphaFoldDB" id="A0A2W7NX39"/>
<feature type="transmembrane region" description="Helical" evidence="5">
    <location>
        <begin position="238"/>
        <end position="259"/>
    </location>
</feature>
<reference evidence="7 8" key="1">
    <citation type="submission" date="2018-06" db="EMBL/GenBank/DDBJ databases">
        <title>Genomic Encyclopedia of Archaeal and Bacterial Type Strains, Phase II (KMG-II): from individual species to whole genera.</title>
        <authorList>
            <person name="Goeker M."/>
        </authorList>
    </citation>
    <scope>NUCLEOTIDE SEQUENCE [LARGE SCALE GENOMIC DNA]</scope>
    <source>
        <strain evidence="7 8">DSM 22009</strain>
    </source>
</reference>
<feature type="domain" description="ABC transmembrane type-2" evidence="6">
    <location>
        <begin position="33"/>
        <end position="262"/>
    </location>
</feature>
<feature type="transmembrane region" description="Helical" evidence="5">
    <location>
        <begin position="151"/>
        <end position="176"/>
    </location>
</feature>
<evidence type="ECO:0000313" key="8">
    <source>
        <dbReference type="Proteomes" id="UP000248916"/>
    </source>
</evidence>
<feature type="transmembrane region" description="Helical" evidence="5">
    <location>
        <begin position="117"/>
        <end position="145"/>
    </location>
</feature>
<dbReference type="InterPro" id="IPR013525">
    <property type="entry name" value="ABC2_TM"/>
</dbReference>
<dbReference type="PIRSF" id="PIRSF006648">
    <property type="entry name" value="DrrB"/>
    <property type="match status" value="1"/>
</dbReference>
<dbReference type="PANTHER" id="PTHR43332">
    <property type="entry name" value="INNER MEMBRANE TRANSPORT PERMEASE YADH-RELATED"/>
    <property type="match status" value="1"/>
</dbReference>
<keyword evidence="5" id="KW-1003">Cell membrane</keyword>
<proteinExistence type="inferred from homology"/>
<keyword evidence="5" id="KW-0813">Transport</keyword>
<feature type="transmembrane region" description="Helical" evidence="5">
    <location>
        <begin position="183"/>
        <end position="202"/>
    </location>
</feature>
<comment type="subcellular location">
    <subcellularLocation>
        <location evidence="5">Cell inner membrane</location>
        <topology evidence="5">Multi-pass membrane protein</topology>
    </subcellularLocation>
    <subcellularLocation>
        <location evidence="1">Membrane</location>
        <topology evidence="1">Multi-pass membrane protein</topology>
    </subcellularLocation>
</comment>
<evidence type="ECO:0000256" key="3">
    <source>
        <dbReference type="ARBA" id="ARBA00022989"/>
    </source>
</evidence>
<dbReference type="PANTHER" id="PTHR43332:SF2">
    <property type="entry name" value="INNER MEMBRANE TRANSPORT PERMEASE YADH"/>
    <property type="match status" value="1"/>
</dbReference>
<sequence>MDRAKDMGVRRFGRWNTLGLATLAERECRRFMSIWSQTVMGPLINAGLLLAVFAIAIGPTRGDVMGVSYVEFIAPGLLMMTVIQNAFANTSSSLLAAKVQGNIIDTLMPPLSPVEMLLGYLAGALARGLLVAVVIAAVMIVVIGTGMAHPLWFLAFVVMGALFMGALGILAGIYASKFDQMSAITNFIITPLSFLSGTFYSIEALPEPLQAVAHIDPFFYLIDGARYGTLGVSDTSPVLGLAVCSAATLALCALAWRWFRAGYRMKS</sequence>
<comment type="similarity">
    <text evidence="5">Belongs to the ABC-2 integral membrane protein family.</text>
</comment>
<dbReference type="PROSITE" id="PS51012">
    <property type="entry name" value="ABC_TM2"/>
    <property type="match status" value="1"/>
</dbReference>
<organism evidence="7 8">
    <name type="scientific">Palleronia aestuarii</name>
    <dbReference type="NCBI Taxonomy" id="568105"/>
    <lineage>
        <taxon>Bacteria</taxon>
        <taxon>Pseudomonadati</taxon>
        <taxon>Pseudomonadota</taxon>
        <taxon>Alphaproteobacteria</taxon>
        <taxon>Rhodobacterales</taxon>
        <taxon>Roseobacteraceae</taxon>
        <taxon>Palleronia</taxon>
    </lineage>
</organism>
<feature type="transmembrane region" description="Helical" evidence="5">
    <location>
        <begin position="39"/>
        <end position="60"/>
    </location>
</feature>
<keyword evidence="3 5" id="KW-1133">Transmembrane helix</keyword>
<gene>
    <name evidence="7" type="ORF">LX81_02435</name>
</gene>